<feature type="region of interest" description="Disordered" evidence="1">
    <location>
        <begin position="24"/>
        <end position="54"/>
    </location>
</feature>
<proteinExistence type="predicted"/>
<dbReference type="AlphaFoldDB" id="A0A6J7DL46"/>
<accession>A0A6J7DL46</accession>
<reference evidence="2" key="1">
    <citation type="submission" date="2020-05" db="EMBL/GenBank/DDBJ databases">
        <authorList>
            <person name="Chiriac C."/>
            <person name="Salcher M."/>
            <person name="Ghai R."/>
            <person name="Kavagutti S V."/>
        </authorList>
    </citation>
    <scope>NUCLEOTIDE SEQUENCE</scope>
</reference>
<name>A0A6J7DL46_9ZZZZ</name>
<dbReference type="EMBL" id="CAFBLN010000025">
    <property type="protein sequence ID" value="CAB4870210.1"/>
    <property type="molecule type" value="Genomic_DNA"/>
</dbReference>
<organism evidence="2">
    <name type="scientific">freshwater metagenome</name>
    <dbReference type="NCBI Taxonomy" id="449393"/>
    <lineage>
        <taxon>unclassified sequences</taxon>
        <taxon>metagenomes</taxon>
        <taxon>ecological metagenomes</taxon>
    </lineage>
</organism>
<evidence type="ECO:0000256" key="1">
    <source>
        <dbReference type="SAM" id="MobiDB-lite"/>
    </source>
</evidence>
<gene>
    <name evidence="2" type="ORF">UFOPK3381_00757</name>
</gene>
<protein>
    <submittedName>
        <fullName evidence="2">Unannotated protein</fullName>
    </submittedName>
</protein>
<sequence>MPRVGIPLHLVTLFASAFAVEAGDAGRRSRAVRGRTAGPAVFDSVPSDNEPSGELRELRLTRGIDARDSRWGRVALPTLRRCIRYGLPVGAPAGQPNLGLQHDSTEGPASFDVGVSLFRIF</sequence>
<evidence type="ECO:0000313" key="2">
    <source>
        <dbReference type="EMBL" id="CAB4870210.1"/>
    </source>
</evidence>